<comment type="function">
    <text evidence="4">Involved in the assembly of lipopolysaccharide (LPS). Required for the translocation of LPS from the inner membrane to the outer membrane.</text>
</comment>
<evidence type="ECO:0000313" key="8">
    <source>
        <dbReference type="Proteomes" id="UP000066549"/>
    </source>
</evidence>
<comment type="similarity">
    <text evidence="4">Belongs to the LptA family.</text>
</comment>
<evidence type="ECO:0000313" key="7">
    <source>
        <dbReference type="EMBL" id="AKO65683.1"/>
    </source>
</evidence>
<evidence type="ECO:0000256" key="2">
    <source>
        <dbReference type="ARBA" id="ARBA00022729"/>
    </source>
</evidence>
<evidence type="ECO:0000259" key="6">
    <source>
        <dbReference type="Pfam" id="PF03968"/>
    </source>
</evidence>
<comment type="subcellular location">
    <subcellularLocation>
        <location evidence="4">Periplasm</location>
    </subcellularLocation>
</comment>
<keyword evidence="2" id="KW-0732">Signal</keyword>
<dbReference type="Gene3D" id="2.60.450.10">
    <property type="entry name" value="Lipopolysaccharide (LPS) transport protein A like domain"/>
    <property type="match status" value="1"/>
</dbReference>
<proteinExistence type="inferred from homology"/>
<keyword evidence="8" id="KW-1185">Reference proteome</keyword>
<dbReference type="GO" id="GO:0015920">
    <property type="term" value="P:lipopolysaccharide transport"/>
    <property type="evidence" value="ECO:0007669"/>
    <property type="project" value="UniProtKB-UniRule"/>
</dbReference>
<evidence type="ECO:0000256" key="3">
    <source>
        <dbReference type="ARBA" id="ARBA00022764"/>
    </source>
</evidence>
<dbReference type="InterPro" id="IPR014340">
    <property type="entry name" value="LptA"/>
</dbReference>
<accession>A0A0H4J1Q8</accession>
<dbReference type="GO" id="GO:0017089">
    <property type="term" value="F:glycolipid transfer activity"/>
    <property type="evidence" value="ECO:0007669"/>
    <property type="project" value="TreeGrafter"/>
</dbReference>
<dbReference type="PATRIC" id="fig|1623450.3.peg.555"/>
<dbReference type="AlphaFoldDB" id="A0A0H4J1Q8"/>
<dbReference type="NCBIfam" id="TIGR03002">
    <property type="entry name" value="outer_YhbN_LptA"/>
    <property type="match status" value="1"/>
</dbReference>
<dbReference type="OrthoDB" id="5294855at2"/>
<dbReference type="GO" id="GO:0009279">
    <property type="term" value="C:cell outer membrane"/>
    <property type="evidence" value="ECO:0007669"/>
    <property type="project" value="TreeGrafter"/>
</dbReference>
<dbReference type="EMBL" id="CP011002">
    <property type="protein sequence ID" value="AKO65683.1"/>
    <property type="molecule type" value="Genomic_DNA"/>
</dbReference>
<dbReference type="Pfam" id="PF03968">
    <property type="entry name" value="LptD_N"/>
    <property type="match status" value="1"/>
</dbReference>
<reference evidence="7 8" key="1">
    <citation type="submission" date="2015-03" db="EMBL/GenBank/DDBJ databases">
        <title>Comparative analysis of the OM43 clade including a novel species from Red Sea uncovers genomic and metabolic diversity among marine methylotrophs.</title>
        <authorList>
            <person name="Jimenez-Infante F."/>
            <person name="Ngugi D.K."/>
            <person name="Vinu M."/>
            <person name="Alam I."/>
            <person name="Kamau A."/>
            <person name="Blom J."/>
            <person name="Bajic V.B."/>
            <person name="Stingl U."/>
        </authorList>
    </citation>
    <scope>NUCLEOTIDE SEQUENCE [LARGE SCALE GENOMIC DNA]</scope>
    <source>
        <strain evidence="7 8">MBRSH7</strain>
    </source>
</reference>
<sequence>MTNKFIYIILFISFFSFAEKADKDQPIIIDSDELLIDDSKNISTYSGDVILQQGTLIIRGDKLIIREDKQGFQHSTSEGKPTTFKQKMEGSDDYIEGQALRIEYDGNMDKIHLYSKARVKKGNDLVIGDYIMYDASSEFAQAMSGNTKTKDGEELKKGRTRAIIRPDKK</sequence>
<evidence type="ECO:0000256" key="4">
    <source>
        <dbReference type="HAMAP-Rule" id="MF_01914"/>
    </source>
</evidence>
<dbReference type="InterPro" id="IPR005653">
    <property type="entry name" value="OstA-like_N"/>
</dbReference>
<feature type="domain" description="Organic solvent tolerance-like N-terminal" evidence="6">
    <location>
        <begin position="29"/>
        <end position="138"/>
    </location>
</feature>
<evidence type="ECO:0000256" key="1">
    <source>
        <dbReference type="ARBA" id="ARBA00022448"/>
    </source>
</evidence>
<dbReference type="PANTHER" id="PTHR36504:SF1">
    <property type="entry name" value="LIPOPOLYSACCHARIDE EXPORT SYSTEM PROTEIN LPTA"/>
    <property type="match status" value="1"/>
</dbReference>
<name>A0A0H4J1Q8_9PROT</name>
<organism evidence="7 8">
    <name type="scientific">Methylophilales bacterium MBRS-H7</name>
    <dbReference type="NCBI Taxonomy" id="1623450"/>
    <lineage>
        <taxon>Bacteria</taxon>
        <taxon>Pseudomonadati</taxon>
        <taxon>Pseudomonadota</taxon>
        <taxon>Betaproteobacteria</taxon>
        <taxon>Nitrosomonadales</taxon>
        <taxon>OM43 clade</taxon>
    </lineage>
</organism>
<gene>
    <name evidence="4" type="primary">lptA</name>
    <name evidence="7" type="ORF">VI33_02800</name>
</gene>
<dbReference type="HAMAP" id="MF_01914">
    <property type="entry name" value="LPS_assembly_LptA"/>
    <property type="match status" value="1"/>
</dbReference>
<feature type="region of interest" description="Disordered" evidence="5">
    <location>
        <begin position="144"/>
        <end position="169"/>
    </location>
</feature>
<dbReference type="GO" id="GO:0030288">
    <property type="term" value="C:outer membrane-bounded periplasmic space"/>
    <property type="evidence" value="ECO:0007669"/>
    <property type="project" value="TreeGrafter"/>
</dbReference>
<evidence type="ECO:0000256" key="5">
    <source>
        <dbReference type="SAM" id="MobiDB-lite"/>
    </source>
</evidence>
<keyword evidence="1 4" id="KW-0813">Transport</keyword>
<dbReference type="InterPro" id="IPR052037">
    <property type="entry name" value="LPS_export_LptA"/>
</dbReference>
<comment type="subunit">
    <text evidence="4">Component of the lipopolysaccharide transport and assembly complex.</text>
</comment>
<dbReference type="Proteomes" id="UP000066549">
    <property type="component" value="Chromosome"/>
</dbReference>
<keyword evidence="3 4" id="KW-0574">Periplasm</keyword>
<dbReference type="GO" id="GO:0043165">
    <property type="term" value="P:Gram-negative-bacterium-type cell outer membrane assembly"/>
    <property type="evidence" value="ECO:0007669"/>
    <property type="project" value="UniProtKB-UniRule"/>
</dbReference>
<protein>
    <recommendedName>
        <fullName evidence="4">Lipopolysaccharide export system protein LptA</fullName>
    </recommendedName>
</protein>
<dbReference type="GO" id="GO:0001530">
    <property type="term" value="F:lipopolysaccharide binding"/>
    <property type="evidence" value="ECO:0007669"/>
    <property type="project" value="InterPro"/>
</dbReference>
<dbReference type="PANTHER" id="PTHR36504">
    <property type="entry name" value="LIPOPOLYSACCHARIDE EXPORT SYSTEM PROTEIN LPTA"/>
    <property type="match status" value="1"/>
</dbReference>
<feature type="compositionally biased region" description="Basic and acidic residues" evidence="5">
    <location>
        <begin position="148"/>
        <end position="157"/>
    </location>
</feature>